<organism evidence="1 2">
    <name type="scientific">Funneliformis mosseae</name>
    <name type="common">Endomycorrhizal fungus</name>
    <name type="synonym">Glomus mosseae</name>
    <dbReference type="NCBI Taxonomy" id="27381"/>
    <lineage>
        <taxon>Eukaryota</taxon>
        <taxon>Fungi</taxon>
        <taxon>Fungi incertae sedis</taxon>
        <taxon>Mucoromycota</taxon>
        <taxon>Glomeromycotina</taxon>
        <taxon>Glomeromycetes</taxon>
        <taxon>Glomerales</taxon>
        <taxon>Glomeraceae</taxon>
        <taxon>Funneliformis</taxon>
    </lineage>
</organism>
<dbReference type="EMBL" id="CAJVPP010000400">
    <property type="protein sequence ID" value="CAG8479029.1"/>
    <property type="molecule type" value="Genomic_DNA"/>
</dbReference>
<dbReference type="AlphaFoldDB" id="A0A9N8W9M0"/>
<dbReference type="Proteomes" id="UP000789375">
    <property type="component" value="Unassembled WGS sequence"/>
</dbReference>
<comment type="caution">
    <text evidence="1">The sequence shown here is derived from an EMBL/GenBank/DDBJ whole genome shotgun (WGS) entry which is preliminary data.</text>
</comment>
<evidence type="ECO:0000313" key="1">
    <source>
        <dbReference type="EMBL" id="CAG8479029.1"/>
    </source>
</evidence>
<keyword evidence="2" id="KW-1185">Reference proteome</keyword>
<proteinExistence type="predicted"/>
<evidence type="ECO:0000313" key="2">
    <source>
        <dbReference type="Proteomes" id="UP000789375"/>
    </source>
</evidence>
<accession>A0A9N8W9M0</accession>
<name>A0A9N8W9M0_FUNMO</name>
<gene>
    <name evidence="1" type="ORF">FMOSSE_LOCUS2913</name>
</gene>
<sequence length="45" mass="5060">MSVSLLGRKFGSPNVLIEECVSVNPIDKQGLNVIRVWIMHYPTFA</sequence>
<protein>
    <submittedName>
        <fullName evidence="1">7996_t:CDS:1</fullName>
    </submittedName>
</protein>
<reference evidence="1" key="1">
    <citation type="submission" date="2021-06" db="EMBL/GenBank/DDBJ databases">
        <authorList>
            <person name="Kallberg Y."/>
            <person name="Tangrot J."/>
            <person name="Rosling A."/>
        </authorList>
    </citation>
    <scope>NUCLEOTIDE SEQUENCE</scope>
    <source>
        <strain evidence="1">87-6 pot B 2015</strain>
    </source>
</reference>